<accession>A0ABS9BIZ6</accession>
<keyword evidence="1" id="KW-0812">Transmembrane</keyword>
<keyword evidence="1" id="KW-1133">Transmembrane helix</keyword>
<proteinExistence type="predicted"/>
<keyword evidence="1" id="KW-0472">Membrane</keyword>
<protein>
    <recommendedName>
        <fullName evidence="4">Rod shape-determining protein MreD</fullName>
    </recommendedName>
</protein>
<reference evidence="2 3" key="1">
    <citation type="submission" date="2022-01" db="EMBL/GenBank/DDBJ databases">
        <title>Flavihumibacter sp. nov., isolated from sediment of a river.</title>
        <authorList>
            <person name="Liu H."/>
        </authorList>
    </citation>
    <scope>NUCLEOTIDE SEQUENCE [LARGE SCALE GENOMIC DNA]</scope>
    <source>
        <strain evidence="2 3">RY-1</strain>
    </source>
</reference>
<organism evidence="2 3">
    <name type="scientific">Flavihumibacter fluminis</name>
    <dbReference type="NCBI Taxonomy" id="2909236"/>
    <lineage>
        <taxon>Bacteria</taxon>
        <taxon>Pseudomonadati</taxon>
        <taxon>Bacteroidota</taxon>
        <taxon>Chitinophagia</taxon>
        <taxon>Chitinophagales</taxon>
        <taxon>Chitinophagaceae</taxon>
        <taxon>Flavihumibacter</taxon>
    </lineage>
</organism>
<dbReference type="EMBL" id="JAKEVY010000003">
    <property type="protein sequence ID" value="MCF1715532.1"/>
    <property type="molecule type" value="Genomic_DNA"/>
</dbReference>
<evidence type="ECO:0000256" key="1">
    <source>
        <dbReference type="SAM" id="Phobius"/>
    </source>
</evidence>
<gene>
    <name evidence="2" type="ORF">L0U88_12920</name>
</gene>
<comment type="caution">
    <text evidence="2">The sequence shown here is derived from an EMBL/GenBank/DDBJ whole genome shotgun (WGS) entry which is preliminary data.</text>
</comment>
<dbReference type="Proteomes" id="UP001200145">
    <property type="component" value="Unassembled WGS sequence"/>
</dbReference>
<name>A0ABS9BIZ6_9BACT</name>
<evidence type="ECO:0008006" key="4">
    <source>
        <dbReference type="Google" id="ProtNLM"/>
    </source>
</evidence>
<evidence type="ECO:0000313" key="2">
    <source>
        <dbReference type="EMBL" id="MCF1715532.1"/>
    </source>
</evidence>
<keyword evidence="3" id="KW-1185">Reference proteome</keyword>
<sequence>MTNSFPKTPSLLICLALDLVGYFTYAIPVLGEFGDLIWAPISGLLFFKLFGGWKGALGGFFAYAEELLPFTDFVPSFTLGWLAQRFLFRKPENALRINAR</sequence>
<feature type="transmembrane region" description="Helical" evidence="1">
    <location>
        <begin position="36"/>
        <end position="53"/>
    </location>
</feature>
<evidence type="ECO:0000313" key="3">
    <source>
        <dbReference type="Proteomes" id="UP001200145"/>
    </source>
</evidence>
<dbReference type="RefSeq" id="WP_234866485.1">
    <property type="nucleotide sequence ID" value="NZ_JAKEVY010000003.1"/>
</dbReference>